<dbReference type="PROSITE" id="PS50921">
    <property type="entry name" value="ANTAR"/>
    <property type="match status" value="1"/>
</dbReference>
<protein>
    <submittedName>
        <fullName evidence="2">Response regulator</fullName>
    </submittedName>
</protein>
<dbReference type="EMBL" id="PFMR01000183">
    <property type="protein sequence ID" value="PIZ16485.1"/>
    <property type="molecule type" value="Genomic_DNA"/>
</dbReference>
<comment type="caution">
    <text evidence="2">The sequence shown here is derived from an EMBL/GenBank/DDBJ whole genome shotgun (WGS) entry which is preliminary data.</text>
</comment>
<organism evidence="2 3">
    <name type="scientific">Candidatus Desantisbacteria bacterium CG_4_10_14_0_8_um_filter_48_22</name>
    <dbReference type="NCBI Taxonomy" id="1974543"/>
    <lineage>
        <taxon>Bacteria</taxon>
        <taxon>Candidatus Desantisiibacteriota</taxon>
    </lineage>
</organism>
<feature type="non-terminal residue" evidence="2">
    <location>
        <position position="1"/>
    </location>
</feature>
<proteinExistence type="predicted"/>
<gene>
    <name evidence="2" type="ORF">COY52_06875</name>
</gene>
<evidence type="ECO:0000313" key="3">
    <source>
        <dbReference type="Proteomes" id="UP000229307"/>
    </source>
</evidence>
<accession>A0A2M7SAE0</accession>
<name>A0A2M7SAE0_9BACT</name>
<reference evidence="3" key="1">
    <citation type="submission" date="2017-09" db="EMBL/GenBank/DDBJ databases">
        <title>Depth-based differentiation of microbial function through sediment-hosted aquifers and enrichment of novel symbionts in the deep terrestrial subsurface.</title>
        <authorList>
            <person name="Probst A.J."/>
            <person name="Ladd B."/>
            <person name="Jarett J.K."/>
            <person name="Geller-Mcgrath D.E."/>
            <person name="Sieber C.M.K."/>
            <person name="Emerson J.B."/>
            <person name="Anantharaman K."/>
            <person name="Thomas B.C."/>
            <person name="Malmstrom R."/>
            <person name="Stieglmeier M."/>
            <person name="Klingl A."/>
            <person name="Woyke T."/>
            <person name="Ryan C.M."/>
            <person name="Banfield J.F."/>
        </authorList>
    </citation>
    <scope>NUCLEOTIDE SEQUENCE [LARGE SCALE GENOMIC DNA]</scope>
</reference>
<dbReference type="AlphaFoldDB" id="A0A2M7SAE0"/>
<dbReference type="GO" id="GO:0003723">
    <property type="term" value="F:RNA binding"/>
    <property type="evidence" value="ECO:0007669"/>
    <property type="project" value="InterPro"/>
</dbReference>
<evidence type="ECO:0000259" key="1">
    <source>
        <dbReference type="PROSITE" id="PS50921"/>
    </source>
</evidence>
<feature type="domain" description="ANTAR" evidence="1">
    <location>
        <begin position="1"/>
        <end position="23"/>
    </location>
</feature>
<dbReference type="InterPro" id="IPR005561">
    <property type="entry name" value="ANTAR"/>
</dbReference>
<evidence type="ECO:0000313" key="2">
    <source>
        <dbReference type="EMBL" id="PIZ16485.1"/>
    </source>
</evidence>
<dbReference type="Proteomes" id="UP000229307">
    <property type="component" value="Unassembled WGS sequence"/>
</dbReference>
<sequence length="30" mass="3561">FRKIQKKSMDLRKPMKDIAEAIILTSEIEK</sequence>
<dbReference type="InterPro" id="IPR036388">
    <property type="entry name" value="WH-like_DNA-bd_sf"/>
</dbReference>
<dbReference type="Gene3D" id="1.10.10.10">
    <property type="entry name" value="Winged helix-like DNA-binding domain superfamily/Winged helix DNA-binding domain"/>
    <property type="match status" value="1"/>
</dbReference>